<evidence type="ECO:0000259" key="13">
    <source>
        <dbReference type="Pfam" id="PF02223"/>
    </source>
</evidence>
<dbReference type="HAMAP" id="MF_00165">
    <property type="entry name" value="Thymidylate_kinase"/>
    <property type="match status" value="1"/>
</dbReference>
<dbReference type="GO" id="GO:0005829">
    <property type="term" value="C:cytosol"/>
    <property type="evidence" value="ECO:0007669"/>
    <property type="project" value="TreeGrafter"/>
</dbReference>
<reference evidence="14 15" key="1">
    <citation type="journal article" date="2011" name="ISME J.">
        <title>Community ecology of hot spring cyanobacterial mats: predominant populations and their functional potential.</title>
        <authorList>
            <person name="Klatt C.G."/>
            <person name="Wood J.M."/>
            <person name="Rusch D.B."/>
            <person name="Bateson M.M."/>
            <person name="Hamamura N."/>
            <person name="Heidelberg J.F."/>
            <person name="Grossman A.R."/>
            <person name="Bhaya D."/>
            <person name="Cohan F.M."/>
            <person name="Kuhl M."/>
            <person name="Bryant D.A."/>
            <person name="Ward D.M."/>
        </authorList>
    </citation>
    <scope>NUCLEOTIDE SEQUENCE [LARGE SCALE GENOMIC DNA]</scope>
    <source>
        <strain evidence="14">OS</strain>
    </source>
</reference>
<evidence type="ECO:0000256" key="8">
    <source>
        <dbReference type="ARBA" id="ARBA00022840"/>
    </source>
</evidence>
<keyword evidence="4 12" id="KW-0808">Transferase</keyword>
<evidence type="ECO:0000256" key="3">
    <source>
        <dbReference type="ARBA" id="ARBA00017144"/>
    </source>
</evidence>
<evidence type="ECO:0000256" key="2">
    <source>
        <dbReference type="ARBA" id="ARBA00012980"/>
    </source>
</evidence>
<dbReference type="NCBIfam" id="TIGR00041">
    <property type="entry name" value="DTMP_kinase"/>
    <property type="match status" value="1"/>
</dbReference>
<evidence type="ECO:0000256" key="11">
    <source>
        <dbReference type="ARBA" id="ARBA00057735"/>
    </source>
</evidence>
<dbReference type="PANTHER" id="PTHR10344:SF4">
    <property type="entry name" value="UMP-CMP KINASE 2, MITOCHONDRIAL"/>
    <property type="match status" value="1"/>
</dbReference>
<keyword evidence="8 12" id="KW-0067">ATP-binding</keyword>
<evidence type="ECO:0000256" key="10">
    <source>
        <dbReference type="ARBA" id="ARBA00048743"/>
    </source>
</evidence>
<keyword evidence="5 12" id="KW-0545">Nucleotide biosynthesis</keyword>
<accession>A0A395M382</accession>
<name>A0A395M382_9BACT</name>
<protein>
    <recommendedName>
        <fullName evidence="3 12">Thymidylate kinase</fullName>
        <ecNumber evidence="2 12">2.7.4.9</ecNumber>
    </recommendedName>
    <alternativeName>
        <fullName evidence="9 12">dTMP kinase</fullName>
    </alternativeName>
</protein>
<evidence type="ECO:0000313" key="14">
    <source>
        <dbReference type="EMBL" id="RFM25227.1"/>
    </source>
</evidence>
<feature type="binding site" evidence="12">
    <location>
        <begin position="7"/>
        <end position="14"/>
    </location>
    <ligand>
        <name>ATP</name>
        <dbReference type="ChEBI" id="CHEBI:30616"/>
    </ligand>
</feature>
<dbReference type="GO" id="GO:0005524">
    <property type="term" value="F:ATP binding"/>
    <property type="evidence" value="ECO:0007669"/>
    <property type="project" value="UniProtKB-UniRule"/>
</dbReference>
<evidence type="ECO:0000256" key="6">
    <source>
        <dbReference type="ARBA" id="ARBA00022741"/>
    </source>
</evidence>
<evidence type="ECO:0000256" key="4">
    <source>
        <dbReference type="ARBA" id="ARBA00022679"/>
    </source>
</evidence>
<evidence type="ECO:0000256" key="1">
    <source>
        <dbReference type="ARBA" id="ARBA00009776"/>
    </source>
</evidence>
<evidence type="ECO:0000256" key="5">
    <source>
        <dbReference type="ARBA" id="ARBA00022727"/>
    </source>
</evidence>
<dbReference type="InterPro" id="IPR018094">
    <property type="entry name" value="Thymidylate_kinase"/>
</dbReference>
<dbReference type="GO" id="GO:0006227">
    <property type="term" value="P:dUDP biosynthetic process"/>
    <property type="evidence" value="ECO:0007669"/>
    <property type="project" value="TreeGrafter"/>
</dbReference>
<dbReference type="Gene3D" id="3.40.50.300">
    <property type="entry name" value="P-loop containing nucleotide triphosphate hydrolases"/>
    <property type="match status" value="1"/>
</dbReference>
<dbReference type="EMBL" id="PHFL01000007">
    <property type="protein sequence ID" value="RFM25227.1"/>
    <property type="molecule type" value="Genomic_DNA"/>
</dbReference>
<organism evidence="14 15">
    <name type="scientific">Candidatus Thermochlorobacter aerophilus</name>
    <dbReference type="NCBI Taxonomy" id="1868324"/>
    <lineage>
        <taxon>Bacteria</taxon>
        <taxon>Pseudomonadati</taxon>
        <taxon>Chlorobiota</taxon>
        <taxon>Chlorobiia</taxon>
        <taxon>Chlorobiales</taxon>
        <taxon>Candidatus Thermochlorobacteriaceae</taxon>
        <taxon>Candidatus Thermochlorobacter</taxon>
    </lineage>
</organism>
<dbReference type="CDD" id="cd01672">
    <property type="entry name" value="TMPK"/>
    <property type="match status" value="1"/>
</dbReference>
<dbReference type="GO" id="GO:0004798">
    <property type="term" value="F:dTMP kinase activity"/>
    <property type="evidence" value="ECO:0007669"/>
    <property type="project" value="UniProtKB-UniRule"/>
</dbReference>
<feature type="domain" description="Thymidylate kinase-like" evidence="13">
    <location>
        <begin position="5"/>
        <end position="204"/>
    </location>
</feature>
<comment type="caution">
    <text evidence="14">The sequence shown here is derived from an EMBL/GenBank/DDBJ whole genome shotgun (WGS) entry which is preliminary data.</text>
</comment>
<keyword evidence="6 12" id="KW-0547">Nucleotide-binding</keyword>
<dbReference type="InterPro" id="IPR027417">
    <property type="entry name" value="P-loop_NTPase"/>
</dbReference>
<sequence>MLISFEGIDGSGKSTQVHLLKTYFHTRGIEALALREPGGVALAEKIRALLLESKQDIHPTAELLLFAASRAELCETLILPALQKGTIVILDRFYDSTTAYQGFGRGLDLQMVTTVNRIASFGLVPALTFYLDIPPEDALPRKFSEKSLLLAHGKDELPLDRMERFGLDFYHRVREGYLTLARQEPERIVQLDALRPISELHREIVSHLQKKLGIG</sequence>
<dbReference type="FunFam" id="3.40.50.300:FF:000225">
    <property type="entry name" value="Thymidylate kinase"/>
    <property type="match status" value="1"/>
</dbReference>
<comment type="function">
    <text evidence="11 12">Phosphorylation of dTMP to form dTDP in both de novo and salvage pathways of dTTP synthesis.</text>
</comment>
<evidence type="ECO:0000256" key="9">
    <source>
        <dbReference type="ARBA" id="ARBA00029962"/>
    </source>
</evidence>
<evidence type="ECO:0000256" key="7">
    <source>
        <dbReference type="ARBA" id="ARBA00022777"/>
    </source>
</evidence>
<dbReference type="PROSITE" id="PS01331">
    <property type="entry name" value="THYMIDYLATE_KINASE"/>
    <property type="match status" value="1"/>
</dbReference>
<evidence type="ECO:0000313" key="15">
    <source>
        <dbReference type="Proteomes" id="UP000266389"/>
    </source>
</evidence>
<comment type="catalytic activity">
    <reaction evidence="10 12">
        <text>dTMP + ATP = dTDP + ADP</text>
        <dbReference type="Rhea" id="RHEA:13517"/>
        <dbReference type="ChEBI" id="CHEBI:30616"/>
        <dbReference type="ChEBI" id="CHEBI:58369"/>
        <dbReference type="ChEBI" id="CHEBI:63528"/>
        <dbReference type="ChEBI" id="CHEBI:456216"/>
        <dbReference type="EC" id="2.7.4.9"/>
    </reaction>
</comment>
<evidence type="ECO:0000256" key="12">
    <source>
        <dbReference type="HAMAP-Rule" id="MF_00165"/>
    </source>
</evidence>
<dbReference type="InterPro" id="IPR018095">
    <property type="entry name" value="Thymidylate_kin_CS"/>
</dbReference>
<dbReference type="GO" id="GO:0006235">
    <property type="term" value="P:dTTP biosynthetic process"/>
    <property type="evidence" value="ECO:0007669"/>
    <property type="project" value="UniProtKB-UniRule"/>
</dbReference>
<dbReference type="Proteomes" id="UP000266389">
    <property type="component" value="Unassembled WGS sequence"/>
</dbReference>
<dbReference type="PANTHER" id="PTHR10344">
    <property type="entry name" value="THYMIDYLATE KINASE"/>
    <property type="match status" value="1"/>
</dbReference>
<dbReference type="EC" id="2.7.4.9" evidence="2 12"/>
<comment type="similarity">
    <text evidence="1 12">Belongs to the thymidylate kinase family.</text>
</comment>
<dbReference type="GO" id="GO:0006233">
    <property type="term" value="P:dTDP biosynthetic process"/>
    <property type="evidence" value="ECO:0007669"/>
    <property type="project" value="InterPro"/>
</dbReference>
<dbReference type="InterPro" id="IPR039430">
    <property type="entry name" value="Thymidylate_kin-like_dom"/>
</dbReference>
<proteinExistence type="inferred from homology"/>
<dbReference type="Pfam" id="PF02223">
    <property type="entry name" value="Thymidylate_kin"/>
    <property type="match status" value="1"/>
</dbReference>
<keyword evidence="7 12" id="KW-0418">Kinase</keyword>
<dbReference type="AlphaFoldDB" id="A0A395M382"/>
<dbReference type="SUPFAM" id="SSF52540">
    <property type="entry name" value="P-loop containing nucleoside triphosphate hydrolases"/>
    <property type="match status" value="1"/>
</dbReference>
<gene>
    <name evidence="12 14" type="primary">tmk</name>
    <name evidence="14" type="ORF">D0433_00970</name>
</gene>